<dbReference type="AlphaFoldDB" id="A0A3D8TSS0"/>
<accession>A0A3D8TSS0</accession>
<dbReference type="InterPro" id="IPR057253">
    <property type="entry name" value="CoiA-like_N"/>
</dbReference>
<evidence type="ECO:0000259" key="2">
    <source>
        <dbReference type="Pfam" id="PF25164"/>
    </source>
</evidence>
<dbReference type="InterPro" id="IPR057252">
    <property type="entry name" value="CoiA_C"/>
</dbReference>
<keyword evidence="5" id="KW-1185">Reference proteome</keyword>
<dbReference type="Pfam" id="PF25164">
    <property type="entry name" value="CoiA_N"/>
    <property type="match status" value="1"/>
</dbReference>
<dbReference type="Proteomes" id="UP000257055">
    <property type="component" value="Unassembled WGS sequence"/>
</dbReference>
<dbReference type="PIRSF" id="PIRSF007487">
    <property type="entry name" value="Competence-induced_CoiA_bac"/>
    <property type="match status" value="1"/>
</dbReference>
<dbReference type="EMBL" id="LARY01000002">
    <property type="protein sequence ID" value="RDX00816.1"/>
    <property type="molecule type" value="Genomic_DNA"/>
</dbReference>
<gene>
    <name evidence="4" type="ORF">UR08_07510</name>
</gene>
<evidence type="ECO:0000259" key="3">
    <source>
        <dbReference type="Pfam" id="PF25166"/>
    </source>
</evidence>
<feature type="domain" description="Competence protein CoiA C-terminal" evidence="3">
    <location>
        <begin position="226"/>
        <end position="362"/>
    </location>
</feature>
<organism evidence="4 5">
    <name type="scientific">Listeria kieliensis</name>
    <dbReference type="NCBI Taxonomy" id="1621700"/>
    <lineage>
        <taxon>Bacteria</taxon>
        <taxon>Bacillati</taxon>
        <taxon>Bacillota</taxon>
        <taxon>Bacilli</taxon>
        <taxon>Bacillales</taxon>
        <taxon>Listeriaceae</taxon>
        <taxon>Listeria</taxon>
    </lineage>
</organism>
<comment type="caution">
    <text evidence="4">The sequence shown here is derived from an EMBL/GenBank/DDBJ whole genome shotgun (WGS) entry which is preliminary data.</text>
</comment>
<evidence type="ECO:0000313" key="4">
    <source>
        <dbReference type="EMBL" id="RDX00816.1"/>
    </source>
</evidence>
<feature type="domain" description="Competence protein CoiA-like N-terminal" evidence="2">
    <location>
        <begin position="14"/>
        <end position="61"/>
    </location>
</feature>
<evidence type="ECO:0000313" key="5">
    <source>
        <dbReference type="Proteomes" id="UP000257055"/>
    </source>
</evidence>
<proteinExistence type="predicted"/>
<feature type="domain" description="Competence protein CoiA nuclease-like" evidence="1">
    <location>
        <begin position="65"/>
        <end position="202"/>
    </location>
</feature>
<name>A0A3D8TSS0_9LIST</name>
<dbReference type="InterPro" id="IPR021176">
    <property type="entry name" value="Competence-induced_CoiA"/>
</dbReference>
<dbReference type="InterPro" id="IPR010330">
    <property type="entry name" value="CoiA_nuc"/>
</dbReference>
<sequence>MFTAKNKQGDYFTATQANISHLKAKQDSFLCPACGEELILKCGDIKLPHFAHKQGARCRFSSEGETRKHLLGKKELCRWLLYQGFEVKLESFLQAIHRQADLLVDGQYAVEFQCSTIPTSQLLERTNDYLSERFIPVWLLGQDIIKNKFSYAFSNFQQCFIRKSEELGYYLLFFQPEKRRIECIHHLVHAGSKYFFGERLLLPLTLPLSEMKQKMRAAKGGKQKKYQPHHREIERERLCYYYAKYKSRSHFMQELYHSGFSLYHLPLQVGVQLSKQFLVHTAPVEWQFSLWIHFFDRLEAGESFAYKAIAERFRACVVPLKVLGFHEEEAEELLKEYLLYLEEKEILVEISSGNYRLLRKMKWRQTPQIFS</sequence>
<dbReference type="RefSeq" id="WP_165849964.1">
    <property type="nucleotide sequence ID" value="NZ_LARY01000002.1"/>
</dbReference>
<evidence type="ECO:0000259" key="1">
    <source>
        <dbReference type="Pfam" id="PF06054"/>
    </source>
</evidence>
<evidence type="ECO:0008006" key="6">
    <source>
        <dbReference type="Google" id="ProtNLM"/>
    </source>
</evidence>
<reference evidence="5" key="1">
    <citation type="submission" date="2015-04" db="EMBL/GenBank/DDBJ databases">
        <authorList>
            <person name="Schardt J."/>
            <person name="Mueller-Herbst S."/>
            <person name="Scherer S."/>
            <person name="Huptas C."/>
        </authorList>
    </citation>
    <scope>NUCLEOTIDE SEQUENCE [LARGE SCALE GENOMIC DNA]</scope>
    <source>
        <strain evidence="5">Kiel-L1</strain>
    </source>
</reference>
<dbReference type="Pfam" id="PF06054">
    <property type="entry name" value="CoiA_nuc"/>
    <property type="match status" value="1"/>
</dbReference>
<dbReference type="Pfam" id="PF25166">
    <property type="entry name" value="CoiA_C"/>
    <property type="match status" value="1"/>
</dbReference>
<protein>
    <recommendedName>
        <fullName evidence="6">Competence protein CoiA</fullName>
    </recommendedName>
</protein>